<keyword evidence="2" id="KW-0472">Membrane</keyword>
<dbReference type="EMBL" id="FQZU01000001">
    <property type="protein sequence ID" value="SHI62383.1"/>
    <property type="molecule type" value="Genomic_DNA"/>
</dbReference>
<feature type="transmembrane region" description="Helical" evidence="2">
    <location>
        <begin position="130"/>
        <end position="156"/>
    </location>
</feature>
<evidence type="ECO:0000313" key="3">
    <source>
        <dbReference type="EMBL" id="SHI62383.1"/>
    </source>
</evidence>
<dbReference type="InterPro" id="IPR026898">
    <property type="entry name" value="PrsW"/>
</dbReference>
<dbReference type="PANTHER" id="PTHR36844:SF1">
    <property type="entry name" value="PROTEASE PRSW"/>
    <property type="match status" value="1"/>
</dbReference>
<reference evidence="4" key="1">
    <citation type="submission" date="2016-11" db="EMBL/GenBank/DDBJ databases">
        <authorList>
            <person name="Varghese N."/>
            <person name="Submissions S."/>
        </authorList>
    </citation>
    <scope>NUCLEOTIDE SEQUENCE [LARGE SCALE GENOMIC DNA]</scope>
    <source>
        <strain evidence="4">DSM 16219</strain>
    </source>
</reference>
<dbReference type="OrthoDB" id="7059380at2"/>
<feature type="transmembrane region" description="Helical" evidence="2">
    <location>
        <begin position="106"/>
        <end position="124"/>
    </location>
</feature>
<feature type="transmembrane region" description="Helical" evidence="2">
    <location>
        <begin position="168"/>
        <end position="186"/>
    </location>
</feature>
<keyword evidence="2" id="KW-0812">Transmembrane</keyword>
<dbReference type="STRING" id="1121393.SAMN02745216_00282"/>
<evidence type="ECO:0000256" key="1">
    <source>
        <dbReference type="SAM" id="MobiDB-lite"/>
    </source>
</evidence>
<accession>A0A1M6CN87</accession>
<dbReference type="AlphaFoldDB" id="A0A1M6CN87"/>
<dbReference type="RefSeq" id="WP_073472129.1">
    <property type="nucleotide sequence ID" value="NZ_FQZU01000001.1"/>
</dbReference>
<feature type="transmembrane region" description="Helical" evidence="2">
    <location>
        <begin position="638"/>
        <end position="655"/>
    </location>
</feature>
<keyword evidence="2" id="KW-1133">Transmembrane helix</keyword>
<feature type="region of interest" description="Disordered" evidence="1">
    <location>
        <begin position="385"/>
        <end position="404"/>
    </location>
</feature>
<feature type="transmembrane region" description="Helical" evidence="2">
    <location>
        <begin position="192"/>
        <end position="210"/>
    </location>
</feature>
<dbReference type="PANTHER" id="PTHR36844">
    <property type="entry name" value="PROTEASE PRSW"/>
    <property type="match status" value="1"/>
</dbReference>
<protein>
    <submittedName>
        <fullName evidence="3">Membrane proteinase PrsW, cleaves anti-sigma factor RsiW, M82 family</fullName>
    </submittedName>
</protein>
<organism evidence="3 4">
    <name type="scientific">Desulfatibacillum alkenivorans DSM 16219</name>
    <dbReference type="NCBI Taxonomy" id="1121393"/>
    <lineage>
        <taxon>Bacteria</taxon>
        <taxon>Pseudomonadati</taxon>
        <taxon>Thermodesulfobacteriota</taxon>
        <taxon>Desulfobacteria</taxon>
        <taxon>Desulfobacterales</taxon>
        <taxon>Desulfatibacillaceae</taxon>
        <taxon>Desulfatibacillum</taxon>
    </lineage>
</organism>
<gene>
    <name evidence="3" type="ORF">SAMN02745216_00282</name>
</gene>
<dbReference type="GO" id="GO:0008233">
    <property type="term" value="F:peptidase activity"/>
    <property type="evidence" value="ECO:0007669"/>
    <property type="project" value="InterPro"/>
</dbReference>
<dbReference type="Pfam" id="PF13367">
    <property type="entry name" value="PrsW-protease"/>
    <property type="match status" value="1"/>
</dbReference>
<keyword evidence="4" id="KW-1185">Reference proteome</keyword>
<evidence type="ECO:0000256" key="2">
    <source>
        <dbReference type="SAM" id="Phobius"/>
    </source>
</evidence>
<proteinExistence type="predicted"/>
<name>A0A1M6CN87_9BACT</name>
<sequence>MPYHYILIALSTVVGLLFIARLRKYELHEKEPWRYLIAVTAWGGGVSIALASLLYVLVASWGVEISLQSIHGPLIVGLVEEFAKLAAFCSGLWFFYKKMNEPVDGLVYMCCIALGFSLVENYAYSARTGLAVFHIRSILCTPMHMLFSVPMGLGVYTALRHGAGLKMLSAAFAYAVLTHAAYDWLVSNYPNLFVMAIMIGACYALTMMLVEYTTANSPFRISLEEAVRMAKPIPQKGVKCPACLNEADKPEYKIGRISLHQCPSCGRFITKEKNLPLIQRFFGSVFKSRQKTREDIERAKRFKALFTKNQRTKMLAFELQPMNAHLETLNREMCARVEAKWWYPKESRLSESFVQPQPACAPKADAKANPSTQIIAEKESCAPVPFTAEAPPSSPDPELGNAPSAVDYPKEDVCWLERETVLPEAELKRVEQRAFGLLEEQKIEQTSADLENDGVVIWGRRRSDIGFVSGLLPSQTAMAADRESGAAIRIAIKEHEDGVHVKISTAPLSVEYNDNVEKCSADAAELSADPSESKLINDALAFSLFKAFKTPPIFSPLGPFEGVGVKEILFYLIINPFDIFERKKKLHTPPEKGGRFIVSAFIFPEYWFLWNELWGGTAVSLAADIIMLRQLIYCWEPFPLRVFALCAFFGVRLLWGVKGAKMYYAYHGKWPPRPLP</sequence>
<feature type="transmembrane region" description="Helical" evidence="2">
    <location>
        <begin position="6"/>
        <end position="23"/>
    </location>
</feature>
<feature type="transmembrane region" description="Helical" evidence="2">
    <location>
        <begin position="35"/>
        <end position="58"/>
    </location>
</feature>
<dbReference type="Proteomes" id="UP000183994">
    <property type="component" value="Unassembled WGS sequence"/>
</dbReference>
<evidence type="ECO:0000313" key="4">
    <source>
        <dbReference type="Proteomes" id="UP000183994"/>
    </source>
</evidence>